<keyword evidence="4 6" id="KW-0175">Coiled coil</keyword>
<evidence type="ECO:0000256" key="5">
    <source>
        <dbReference type="ARBA" id="ARBA00023212"/>
    </source>
</evidence>
<feature type="coiled-coil region" evidence="6">
    <location>
        <begin position="1272"/>
        <end position="1311"/>
    </location>
</feature>
<keyword evidence="5" id="KW-0206">Cytoskeleton</keyword>
<evidence type="ECO:0000256" key="2">
    <source>
        <dbReference type="ARBA" id="ARBA00022490"/>
    </source>
</evidence>
<evidence type="ECO:0000256" key="6">
    <source>
        <dbReference type="SAM" id="Coils"/>
    </source>
</evidence>
<dbReference type="PANTHER" id="PTHR44981">
    <property type="entry name" value="PERICENTRIN-LIKE PROTEIN, ISOFORM F"/>
    <property type="match status" value="1"/>
</dbReference>
<dbReference type="GO" id="GO:0060090">
    <property type="term" value="F:molecular adaptor activity"/>
    <property type="evidence" value="ECO:0007669"/>
    <property type="project" value="InterPro"/>
</dbReference>
<evidence type="ECO:0000256" key="4">
    <source>
        <dbReference type="ARBA" id="ARBA00023054"/>
    </source>
</evidence>
<feature type="region of interest" description="Disordered" evidence="7">
    <location>
        <begin position="2288"/>
        <end position="2363"/>
    </location>
</feature>
<dbReference type="InterPro" id="IPR028745">
    <property type="entry name" value="AKAP9/Pericentrin"/>
</dbReference>
<dbReference type="GO" id="GO:0005737">
    <property type="term" value="C:cytoplasm"/>
    <property type="evidence" value="ECO:0007669"/>
    <property type="project" value="UniProtKB-ARBA"/>
</dbReference>
<feature type="compositionally biased region" description="Polar residues" evidence="7">
    <location>
        <begin position="1991"/>
        <end position="2000"/>
    </location>
</feature>
<feature type="region of interest" description="Disordered" evidence="7">
    <location>
        <begin position="747"/>
        <end position="777"/>
    </location>
</feature>
<feature type="compositionally biased region" description="Basic and acidic residues" evidence="7">
    <location>
        <begin position="107"/>
        <end position="123"/>
    </location>
</feature>
<feature type="region of interest" description="Disordered" evidence="7">
    <location>
        <begin position="1990"/>
        <end position="2010"/>
    </location>
</feature>
<evidence type="ECO:0000256" key="7">
    <source>
        <dbReference type="SAM" id="MobiDB-lite"/>
    </source>
</evidence>
<name>A0AA88YMB7_PINIB</name>
<evidence type="ECO:0000256" key="1">
    <source>
        <dbReference type="ARBA" id="ARBA00004300"/>
    </source>
</evidence>
<feature type="region of interest" description="Disordered" evidence="7">
    <location>
        <begin position="234"/>
        <end position="283"/>
    </location>
</feature>
<feature type="coiled-coil region" evidence="6">
    <location>
        <begin position="2107"/>
        <end position="2134"/>
    </location>
</feature>
<feature type="region of interest" description="Disordered" evidence="7">
    <location>
        <begin position="2390"/>
        <end position="2446"/>
    </location>
</feature>
<feature type="domain" description="Pericentrin/AKAP-450 centrosomal targeting" evidence="8">
    <location>
        <begin position="2217"/>
        <end position="2277"/>
    </location>
</feature>
<keyword evidence="3" id="KW-0597">Phosphoprotein</keyword>
<feature type="compositionally biased region" description="Basic and acidic residues" evidence="7">
    <location>
        <begin position="236"/>
        <end position="246"/>
    </location>
</feature>
<dbReference type="InterPro" id="IPR019528">
    <property type="entry name" value="PACT_domain"/>
</dbReference>
<evidence type="ECO:0000313" key="9">
    <source>
        <dbReference type="EMBL" id="KAK3108598.1"/>
    </source>
</evidence>
<feature type="region of interest" description="Disordered" evidence="7">
    <location>
        <begin position="1716"/>
        <end position="1735"/>
    </location>
</feature>
<feature type="compositionally biased region" description="Low complexity" evidence="7">
    <location>
        <begin position="2418"/>
        <end position="2431"/>
    </location>
</feature>
<dbReference type="Pfam" id="PF10495">
    <property type="entry name" value="PACT_coil_coil"/>
    <property type="match status" value="1"/>
</dbReference>
<keyword evidence="10" id="KW-1185">Reference proteome</keyword>
<feature type="compositionally biased region" description="Basic and acidic residues" evidence="7">
    <location>
        <begin position="640"/>
        <end position="651"/>
    </location>
</feature>
<feature type="coiled-coil region" evidence="6">
    <location>
        <begin position="2165"/>
        <end position="2192"/>
    </location>
</feature>
<dbReference type="Gene3D" id="1.10.287.1490">
    <property type="match status" value="1"/>
</dbReference>
<feature type="compositionally biased region" description="Basic and acidic residues" evidence="7">
    <location>
        <begin position="2400"/>
        <end position="2411"/>
    </location>
</feature>
<feature type="region of interest" description="Disordered" evidence="7">
    <location>
        <begin position="1914"/>
        <end position="1946"/>
    </location>
</feature>
<keyword evidence="2" id="KW-0963">Cytoplasm</keyword>
<proteinExistence type="predicted"/>
<feature type="compositionally biased region" description="Basic and acidic residues" evidence="7">
    <location>
        <begin position="622"/>
        <end position="632"/>
    </location>
</feature>
<evidence type="ECO:0000256" key="3">
    <source>
        <dbReference type="ARBA" id="ARBA00022553"/>
    </source>
</evidence>
<feature type="compositionally biased region" description="Polar residues" evidence="7">
    <location>
        <begin position="2329"/>
        <end position="2360"/>
    </location>
</feature>
<feature type="compositionally biased region" description="Basic and acidic residues" evidence="7">
    <location>
        <begin position="258"/>
        <end position="283"/>
    </location>
</feature>
<dbReference type="GO" id="GO:0007165">
    <property type="term" value="P:signal transduction"/>
    <property type="evidence" value="ECO:0007669"/>
    <property type="project" value="InterPro"/>
</dbReference>
<comment type="caution">
    <text evidence="9">The sequence shown here is derived from an EMBL/GenBank/DDBJ whole genome shotgun (WGS) entry which is preliminary data.</text>
</comment>
<feature type="region of interest" description="Disordered" evidence="7">
    <location>
        <begin position="1"/>
        <end position="24"/>
    </location>
</feature>
<feature type="compositionally biased region" description="Basic and acidic residues" evidence="7">
    <location>
        <begin position="759"/>
        <end position="772"/>
    </location>
</feature>
<feature type="compositionally biased region" description="Low complexity" evidence="7">
    <location>
        <begin position="2304"/>
        <end position="2324"/>
    </location>
</feature>
<protein>
    <recommendedName>
        <fullName evidence="8">Pericentrin/AKAP-450 centrosomal targeting domain-containing protein</fullName>
    </recommendedName>
</protein>
<comment type="subcellular location">
    <subcellularLocation>
        <location evidence="1">Cytoplasm</location>
        <location evidence="1">Cytoskeleton</location>
        <location evidence="1">Microtubule organizing center</location>
        <location evidence="1">Centrosome</location>
    </subcellularLocation>
</comment>
<dbReference type="EMBL" id="VSWD01000001">
    <property type="protein sequence ID" value="KAK3108598.1"/>
    <property type="molecule type" value="Genomic_DNA"/>
</dbReference>
<feature type="compositionally biased region" description="Low complexity" evidence="7">
    <location>
        <begin position="2001"/>
        <end position="2010"/>
    </location>
</feature>
<evidence type="ECO:0000313" key="10">
    <source>
        <dbReference type="Proteomes" id="UP001186944"/>
    </source>
</evidence>
<organism evidence="9 10">
    <name type="scientific">Pinctada imbricata</name>
    <name type="common">Atlantic pearl-oyster</name>
    <name type="synonym">Pinctada martensii</name>
    <dbReference type="NCBI Taxonomy" id="66713"/>
    <lineage>
        <taxon>Eukaryota</taxon>
        <taxon>Metazoa</taxon>
        <taxon>Spiralia</taxon>
        <taxon>Lophotrochozoa</taxon>
        <taxon>Mollusca</taxon>
        <taxon>Bivalvia</taxon>
        <taxon>Autobranchia</taxon>
        <taxon>Pteriomorphia</taxon>
        <taxon>Pterioida</taxon>
        <taxon>Pterioidea</taxon>
        <taxon>Pteriidae</taxon>
        <taxon>Pinctada</taxon>
    </lineage>
</organism>
<accession>A0AA88YMB7</accession>
<reference evidence="9" key="1">
    <citation type="submission" date="2019-08" db="EMBL/GenBank/DDBJ databases">
        <title>The improved chromosome-level genome for the pearl oyster Pinctada fucata martensii using PacBio sequencing and Hi-C.</title>
        <authorList>
            <person name="Zheng Z."/>
        </authorList>
    </citation>
    <scope>NUCLEOTIDE SEQUENCE</scope>
    <source>
        <strain evidence="9">ZZ-2019</strain>
        <tissue evidence="9">Adductor muscle</tissue>
    </source>
</reference>
<feature type="coiled-coil region" evidence="6">
    <location>
        <begin position="1543"/>
        <end position="1570"/>
    </location>
</feature>
<gene>
    <name evidence="9" type="ORF">FSP39_011672</name>
</gene>
<evidence type="ECO:0000259" key="8">
    <source>
        <dbReference type="Pfam" id="PF10495"/>
    </source>
</evidence>
<dbReference type="GO" id="GO:0005813">
    <property type="term" value="C:centrosome"/>
    <property type="evidence" value="ECO:0007669"/>
    <property type="project" value="UniProtKB-SubCell"/>
</dbReference>
<feature type="coiled-coil region" evidence="6">
    <location>
        <begin position="318"/>
        <end position="402"/>
    </location>
</feature>
<dbReference type="Proteomes" id="UP001186944">
    <property type="component" value="Unassembled WGS sequence"/>
</dbReference>
<dbReference type="PANTHER" id="PTHR44981:SF2">
    <property type="entry name" value="PERICENTRIN-LIKE PROTEIN, ISOFORM F"/>
    <property type="match status" value="1"/>
</dbReference>
<sequence>MMEISKKQLKSNRSFLDEQAVEREQEREEFQRELEKWKQIVQTKEKQTASENRLKREVDTLNEELQSRIDSHTEIVEQTQKLQRDLSDKQMTEEELKAVIRDLEQEVEEKNVREEELHKKITKLEQALEGDDKDAETEADRESPLPDGEEEDSDTGTTSSETTRAYRRRRKLPSHISLHQEEAVIKEKEDLLKEKDQLLVEKDQLLQEKEQLSQEKEEQQIQLEEQLKQISALRNQLDEMRHRGDFGDDSQASTLQRQLDRQKETAEEMERENGELREQMSDVQNRLEDKDKYIIQLTNQIQALGKQLPQKPDIDTMVQDLSQENQQLKAKLKSVEGELNSTPIPVLTQSLIEEKNQEIDHLNSQISHLNQEIEKLRSGETLAKLQEELHQLQSELDRRDGDNVRASQMSTYSMDTDTEGPPGVSESFAEKTNLQQELEDSVAKNWEEISDLKEEKLRLEKALQEKEEEILHLNEELHAKREVSPKSEDTGYVHDMLQEKELLIEQMTVQIEGLTAEVDGLTDFQTKLQEDFDTVQTMLEEKEREIETLTRELTEKPPVDPTTLDSVSVLESQVQKLKKDLKEKDNVIEEKEEEMYLLNEKTEEKDAELKTLQTQLAEKETEVAELKERAPSSEEVQVQLEERTTQLEEKSQELEKMREEFDTVKEHLSIAENLQRKLEQAGMLGPDILMKEKEREIQELKAEVASLKEKLQDQPELLEVHELESMVRSRDSEIRDLKDQLGSLQMKLQQGDPELIPQLEKELKEKEEDQRESQTTITDLKDQIDWLQQECETLRQLRLVQDESGQDKMMEKDKEIQTLQNEIISLKSKSAEENRRKLQEQLDRVNAIDEADDKWAMLQATQDRLEKTTHELTDTTQKLHQVEDRLGEINHQLEDKENDYKQLEADYWEAKAHISDSSNQIQDLTFELSKSANEVLDLRQQLMESTSENQDLKRKLDANAAQKKDSGLTLERSKIELDEIIQEKDQELNHVKERLKEAVELSEQQLHLVEQKDEEFVKLKIEIQQMIGEKDKIIKDLKKQLSDVEADKDMLQQELEEKMSEKVKVVSELEDKVEELKVKEEELERGGNAISMVTMLQEQLEERDKALREIHANLQSTQEELEVKNKELNQVRIKLEEQSQGEDVVTPETQREVEELREELRMAKEALENAKRLGGVNSRQHIPPLRLQDSTEIDEELELKDPEELREEILDLRKELDQRKSELQLYHSTASMSAKDYVQQKVMDLREELAHQHRQHIADLTERSRSEADTNLAQLRIRYEDEIDNVKSLHKKELEKKIGEVKRDLDKEHKTEINQLLSRHQEEIELMRIREPMLVPHETSALESGLQLRSEVRQTEQLDGQLRGSLSQLPEGLDNVDSNTVGSGDMAYDENLSARLRMLLNRLHNEGVQMLTLSELQFLNRHMTNQCVETEADIASLQAAWMNEKQSLLSAVQSLKDLLAQTHKYRSAEKYVFAKERETLLAELRSHVLSHPSANFTEIQKLEQKIRNQEAHQKEAIDQIFKADRQSMLAEIRDLRAHANINSLRYQEEKERLTDQLSNMEDNTTKRERQLKRQVQLLEYKLQQEKIIQDDLRTSLESEQHRTSELSSQISREKNNNLDLQSELSSQQIQISKLKDGLEREQSRFVSVTSALEEEKGKCQHLSDLLEKERSMVRTLRMELEDWKMSTDDRNKIEDVMEAVEFEFLKNPQQRMQAELNSERERVTDLEDSQQSDRSTISTLKHELEMEQKSLRTLDLEFKAKVKQMTTALELERAKSADLQSALERERNLNEKLRQNLDSERRALLESTDRENSIVEDMQMELESERSKIVELRAALDREKRRIACNLDNLETDRDKFREELDQERNSNRQLRNDLDQLELQKLDLTRHYEHERDQCIRLKNEREQLRSEVKGLKDRVSNQVRSRDTEKVSERLSHRQLERERDENRMKLHENELEIQRLTQKVLDLEEKATTSRERELEAKRDLEQEKLRNLQSQHINGDSTSPRSSSSDSQERWILYKTQLESICQSLQYLILQCQDQMSKARGIEGLADVISLEKPLKDLLSELKQIQMPLAFESEGDSNLLLRPNAHAINERVLHHNSELTNFVSRLTEEKMELRNTLSRLEEEIWRYRQHDGSMQNGDLETSQHSSDNKHLEDRANWAKERLSLQLALNRAESERDQYKADLRIERERRSTTPLLNGHGSEADKEKIQRLYGKYLRADSYRKALIYQKKYLLLLLGGFQDCEETTLALIARMGVYPSPEDMQRKTKYSKMKYLVRKWRRATRVGSPVMGGTVDPQQGYTPHSRSFSPPRVSSSRGRSPPRFTDSPKVTSSLSRPHLPSYSSMSHDQRGVTNGSPAYSSPYRGGASNAPYTPISPFTVGMNGTSNYSVHMTPPTRDYSSHKPSHETSGARRKILSSASTTPKATTPTSSHRKPQATEEQPSLHDDYIARLENLQIRLGSMENGACRGLAFICFTRQREAFVL</sequence>
<feature type="region of interest" description="Disordered" evidence="7">
    <location>
        <begin position="107"/>
        <end position="183"/>
    </location>
</feature>
<feature type="region of interest" description="Disordered" evidence="7">
    <location>
        <begin position="622"/>
        <end position="651"/>
    </location>
</feature>